<dbReference type="Pfam" id="PF01535">
    <property type="entry name" value="PPR"/>
    <property type="match status" value="2"/>
</dbReference>
<dbReference type="AlphaFoldDB" id="A0AA88RRF2"/>
<dbReference type="InterPro" id="IPR011990">
    <property type="entry name" value="TPR-like_helical_dom_sf"/>
</dbReference>
<keyword evidence="1" id="KW-0677">Repeat</keyword>
<evidence type="ECO:0000313" key="2">
    <source>
        <dbReference type="EMBL" id="KAK2990807.1"/>
    </source>
</evidence>
<dbReference type="InterPro" id="IPR046960">
    <property type="entry name" value="PPR_At4g14850-like_plant"/>
</dbReference>
<dbReference type="InterPro" id="IPR002885">
    <property type="entry name" value="PPR_rpt"/>
</dbReference>
<dbReference type="Gene3D" id="1.25.40.10">
    <property type="entry name" value="Tetratricopeptide repeat domain"/>
    <property type="match status" value="1"/>
</dbReference>
<name>A0AA88RRF2_9ASTE</name>
<proteinExistence type="predicted"/>
<keyword evidence="3" id="KW-1185">Reference proteome</keyword>
<evidence type="ECO:0000256" key="1">
    <source>
        <dbReference type="ARBA" id="ARBA00022737"/>
    </source>
</evidence>
<reference evidence="2" key="1">
    <citation type="submission" date="2022-12" db="EMBL/GenBank/DDBJ databases">
        <title>Draft genome assemblies for two species of Escallonia (Escalloniales).</title>
        <authorList>
            <person name="Chanderbali A."/>
            <person name="Dervinis C."/>
            <person name="Anghel I."/>
            <person name="Soltis D."/>
            <person name="Soltis P."/>
            <person name="Zapata F."/>
        </authorList>
    </citation>
    <scope>NUCLEOTIDE SEQUENCE</scope>
    <source>
        <strain evidence="2">UCBG92.1500</strain>
        <tissue evidence="2">Leaf</tissue>
    </source>
</reference>
<accession>A0AA88RRF2</accession>
<dbReference type="EMBL" id="JAVXUO010000619">
    <property type="protein sequence ID" value="KAK2990807.1"/>
    <property type="molecule type" value="Genomic_DNA"/>
</dbReference>
<dbReference type="GO" id="GO:0003723">
    <property type="term" value="F:RNA binding"/>
    <property type="evidence" value="ECO:0007669"/>
    <property type="project" value="InterPro"/>
</dbReference>
<protein>
    <recommendedName>
        <fullName evidence="4">Pentatricopeptide repeat-containing protein</fullName>
    </recommendedName>
</protein>
<dbReference type="PANTHER" id="PTHR47926">
    <property type="entry name" value="PENTATRICOPEPTIDE REPEAT-CONTAINING PROTEIN"/>
    <property type="match status" value="1"/>
</dbReference>
<comment type="caution">
    <text evidence="2">The sequence shown here is derived from an EMBL/GenBank/DDBJ whole genome shotgun (WGS) entry which is preliminary data.</text>
</comment>
<evidence type="ECO:0000313" key="3">
    <source>
        <dbReference type="Proteomes" id="UP001187471"/>
    </source>
</evidence>
<evidence type="ECO:0008006" key="4">
    <source>
        <dbReference type="Google" id="ProtNLM"/>
    </source>
</evidence>
<dbReference type="NCBIfam" id="TIGR00756">
    <property type="entry name" value="PPR"/>
    <property type="match status" value="1"/>
</dbReference>
<sequence length="167" mass="18982">MWRNRGRRLARKRTDFLSVFTRNDHWIRSNPFLNKPFKALLSIFCRLSASPLSLAKTLSPMMLNLDAIVKNSILCTSMITGYAQNGRASDGLELSESLVMEEDFVPDHICFTAVLIACNHAGFLSRAIVYFDKMRRDYSLVPQLDQYACLVDLYARSGLLKKCPLLA</sequence>
<organism evidence="2 3">
    <name type="scientific">Escallonia rubra</name>
    <dbReference type="NCBI Taxonomy" id="112253"/>
    <lineage>
        <taxon>Eukaryota</taxon>
        <taxon>Viridiplantae</taxon>
        <taxon>Streptophyta</taxon>
        <taxon>Embryophyta</taxon>
        <taxon>Tracheophyta</taxon>
        <taxon>Spermatophyta</taxon>
        <taxon>Magnoliopsida</taxon>
        <taxon>eudicotyledons</taxon>
        <taxon>Gunneridae</taxon>
        <taxon>Pentapetalae</taxon>
        <taxon>asterids</taxon>
        <taxon>campanulids</taxon>
        <taxon>Escalloniales</taxon>
        <taxon>Escalloniaceae</taxon>
        <taxon>Escallonia</taxon>
    </lineage>
</organism>
<dbReference type="Proteomes" id="UP001187471">
    <property type="component" value="Unassembled WGS sequence"/>
</dbReference>
<gene>
    <name evidence="2" type="ORF">RJ640_008947</name>
</gene>
<dbReference type="GO" id="GO:0009451">
    <property type="term" value="P:RNA modification"/>
    <property type="evidence" value="ECO:0007669"/>
    <property type="project" value="InterPro"/>
</dbReference>